<evidence type="ECO:0000259" key="3">
    <source>
        <dbReference type="PROSITE" id="PS51866"/>
    </source>
</evidence>
<evidence type="ECO:0000313" key="5">
    <source>
        <dbReference type="Proteomes" id="UP000075578"/>
    </source>
</evidence>
<dbReference type="Gene3D" id="2.40.50.100">
    <property type="match status" value="1"/>
</dbReference>
<proteinExistence type="predicted"/>
<keyword evidence="2" id="KW-0500">Molybdenum</keyword>
<organism evidence="4 5">
    <name type="scientific">Candidatus Methanofastidiosum methylothiophilum</name>
    <dbReference type="NCBI Taxonomy" id="1705564"/>
    <lineage>
        <taxon>Archaea</taxon>
        <taxon>Methanobacteriati</taxon>
        <taxon>Methanobacteriota</taxon>
        <taxon>Stenosarchaea group</taxon>
        <taxon>Candidatus Methanofastidiosia</taxon>
        <taxon>Candidatus Methanofastidiosales</taxon>
        <taxon>Candidatus Methanofastidiosaceae</taxon>
        <taxon>Candidatus Methanofastidiosum</taxon>
    </lineage>
</organism>
<dbReference type="GO" id="GO:0005886">
    <property type="term" value="C:plasma membrane"/>
    <property type="evidence" value="ECO:0007669"/>
    <property type="project" value="UniProtKB-SubCell"/>
</dbReference>
<dbReference type="NCBIfam" id="TIGR00638">
    <property type="entry name" value="Mop"/>
    <property type="match status" value="1"/>
</dbReference>
<dbReference type="SUPFAM" id="SSF50331">
    <property type="entry name" value="MOP-like"/>
    <property type="match status" value="1"/>
</dbReference>
<dbReference type="InterPro" id="IPR004606">
    <property type="entry name" value="Mop_domain"/>
</dbReference>
<dbReference type="GO" id="GO:0015689">
    <property type="term" value="P:molybdate ion transport"/>
    <property type="evidence" value="ECO:0007669"/>
    <property type="project" value="InterPro"/>
</dbReference>
<dbReference type="PROSITE" id="PS51866">
    <property type="entry name" value="MOP"/>
    <property type="match status" value="1"/>
</dbReference>
<dbReference type="Proteomes" id="UP000075578">
    <property type="component" value="Unassembled WGS sequence"/>
</dbReference>
<accession>A0A150INR0</accession>
<sequence>MIISARNSMEGVIKGIKKGEVAATVKVEVTKPAVITSMITREAVEALGLKEGQKVKVIIKSTEVMIALDE</sequence>
<protein>
    <submittedName>
        <fullName evidence="4">TOBE domain protein</fullName>
    </submittedName>
</protein>
<comment type="subcellular location">
    <subcellularLocation>
        <location evidence="1">Cell membrane</location>
        <topology evidence="1">Peripheral membrane protein</topology>
    </subcellularLocation>
</comment>
<name>A0A150INR0_9EURY</name>
<reference evidence="4 5" key="1">
    <citation type="journal article" date="2016" name="ISME J.">
        <title>Chasing the elusive Euryarchaeota class WSA2: genomes reveal a uniquely fastidious methyl-reducing methanogen.</title>
        <authorList>
            <person name="Nobu M.K."/>
            <person name="Narihiro T."/>
            <person name="Kuroda K."/>
            <person name="Mei R."/>
            <person name="Liu W.T."/>
        </authorList>
    </citation>
    <scope>NUCLEOTIDE SEQUENCE [LARGE SCALE GENOMIC DNA]</scope>
    <source>
        <strain evidence="4">U1lsi0528_Bin089</strain>
    </source>
</reference>
<dbReference type="AlphaFoldDB" id="A0A150INR0"/>
<dbReference type="Pfam" id="PF03459">
    <property type="entry name" value="TOBE"/>
    <property type="match status" value="1"/>
</dbReference>
<evidence type="ECO:0000313" key="4">
    <source>
        <dbReference type="EMBL" id="KYC46465.1"/>
    </source>
</evidence>
<feature type="domain" description="Mop" evidence="3">
    <location>
        <begin position="2"/>
        <end position="68"/>
    </location>
</feature>
<dbReference type="InterPro" id="IPR005116">
    <property type="entry name" value="Transp-assoc_OB_typ1"/>
</dbReference>
<evidence type="ECO:0000256" key="2">
    <source>
        <dbReference type="ARBA" id="ARBA00022505"/>
    </source>
</evidence>
<gene>
    <name evidence="4" type="ORF">AMQ74_01817</name>
</gene>
<evidence type="ECO:0000256" key="1">
    <source>
        <dbReference type="ARBA" id="ARBA00004202"/>
    </source>
</evidence>
<dbReference type="InterPro" id="IPR008995">
    <property type="entry name" value="Mo/tungstate-bd_C_term_dom"/>
</dbReference>
<dbReference type="EMBL" id="LNGD01000206">
    <property type="protein sequence ID" value="KYC46465.1"/>
    <property type="molecule type" value="Genomic_DNA"/>
</dbReference>
<comment type="caution">
    <text evidence="4">The sequence shown here is derived from an EMBL/GenBank/DDBJ whole genome shotgun (WGS) entry which is preliminary data.</text>
</comment>